<dbReference type="STRING" id="1035309.A0A2C5WTG1"/>
<accession>A0A2C5WTG1</accession>
<dbReference type="EMBL" id="APWK03000379">
    <property type="protein sequence ID" value="PHH49050.1"/>
    <property type="molecule type" value="Genomic_DNA"/>
</dbReference>
<evidence type="ECO:0000313" key="1">
    <source>
        <dbReference type="EMBL" id="PHH49050.1"/>
    </source>
</evidence>
<proteinExistence type="predicted"/>
<protein>
    <submittedName>
        <fullName evidence="1">Uncharacterized protein</fullName>
    </submittedName>
</protein>
<reference evidence="1 2" key="2">
    <citation type="journal article" date="2013" name="IMA Fungus">
        <title>IMA Genome-F 1: Ceratocystis fimbriata: Draft nuclear genome sequence for the plant pathogen, Ceratocystis fimbriata.</title>
        <authorList>
            <person name="Wilken P.M."/>
            <person name="Steenkamp E.T."/>
            <person name="Wingfield M.J."/>
            <person name="de Beer Z.W."/>
            <person name="Wingfield B.D."/>
        </authorList>
    </citation>
    <scope>NUCLEOTIDE SEQUENCE [LARGE SCALE GENOMIC DNA]</scope>
    <source>
        <strain evidence="1 2">CBS 114723</strain>
    </source>
</reference>
<sequence length="134" mass="14919">MANQSPSEIIENHPIGKGLDAFRASFNSKCEDESILCSPDALDQFDLEDSRNLIIRLLTAVQDLTAIRFLPSKTGHASLRTDLFRLTSAIASTDFNFDRVKPLLKSALADETDDTLLWDQVYQAVTEPTPPPRL</sequence>
<name>A0A2C5WTG1_9PEZI</name>
<dbReference type="Proteomes" id="UP000222788">
    <property type="component" value="Unassembled WGS sequence"/>
</dbReference>
<keyword evidence="2" id="KW-1185">Reference proteome</keyword>
<evidence type="ECO:0000313" key="2">
    <source>
        <dbReference type="Proteomes" id="UP000222788"/>
    </source>
</evidence>
<feature type="non-terminal residue" evidence="1">
    <location>
        <position position="134"/>
    </location>
</feature>
<reference evidence="1 2" key="1">
    <citation type="journal article" date="2013" name="Fungal Biol.">
        <title>Analysis of microsatellite markers in the genome of the plant pathogen Ceratocystis fimbriata.</title>
        <authorList>
            <person name="Simpson M.C."/>
            <person name="Wilken P.M."/>
            <person name="Coetzee M.P."/>
            <person name="Wingfield M.J."/>
            <person name="Wingfield B.D."/>
        </authorList>
    </citation>
    <scope>NUCLEOTIDE SEQUENCE [LARGE SCALE GENOMIC DNA]</scope>
    <source>
        <strain evidence="1 2">CBS 114723</strain>
    </source>
</reference>
<organism evidence="1 2">
    <name type="scientific">Ceratocystis fimbriata CBS 114723</name>
    <dbReference type="NCBI Taxonomy" id="1035309"/>
    <lineage>
        <taxon>Eukaryota</taxon>
        <taxon>Fungi</taxon>
        <taxon>Dikarya</taxon>
        <taxon>Ascomycota</taxon>
        <taxon>Pezizomycotina</taxon>
        <taxon>Sordariomycetes</taxon>
        <taxon>Hypocreomycetidae</taxon>
        <taxon>Microascales</taxon>
        <taxon>Ceratocystidaceae</taxon>
        <taxon>Ceratocystis</taxon>
    </lineage>
</organism>
<gene>
    <name evidence="1" type="ORF">CFIMG_007176RA</name>
</gene>
<dbReference type="OrthoDB" id="5239585at2759"/>
<comment type="caution">
    <text evidence="1">The sequence shown here is derived from an EMBL/GenBank/DDBJ whole genome shotgun (WGS) entry which is preliminary data.</text>
</comment>
<dbReference type="AlphaFoldDB" id="A0A2C5WTG1"/>